<sequence length="37" mass="4436">MIHIFFYTLVLHDGRTKFITCCTSFPWCMMSYTSIKL</sequence>
<dbReference type="AlphaFoldDB" id="A0A0E9QBV4"/>
<name>A0A0E9QBV4_ANGAN</name>
<dbReference type="EMBL" id="GBXM01094782">
    <property type="protein sequence ID" value="JAH13795.1"/>
    <property type="molecule type" value="Transcribed_RNA"/>
</dbReference>
<reference evidence="1" key="1">
    <citation type="submission" date="2014-11" db="EMBL/GenBank/DDBJ databases">
        <authorList>
            <person name="Amaro Gonzalez C."/>
        </authorList>
    </citation>
    <scope>NUCLEOTIDE SEQUENCE</scope>
</reference>
<protein>
    <submittedName>
        <fullName evidence="1">Uncharacterized protein</fullName>
    </submittedName>
</protein>
<organism evidence="1">
    <name type="scientific">Anguilla anguilla</name>
    <name type="common">European freshwater eel</name>
    <name type="synonym">Muraena anguilla</name>
    <dbReference type="NCBI Taxonomy" id="7936"/>
    <lineage>
        <taxon>Eukaryota</taxon>
        <taxon>Metazoa</taxon>
        <taxon>Chordata</taxon>
        <taxon>Craniata</taxon>
        <taxon>Vertebrata</taxon>
        <taxon>Euteleostomi</taxon>
        <taxon>Actinopterygii</taxon>
        <taxon>Neopterygii</taxon>
        <taxon>Teleostei</taxon>
        <taxon>Anguilliformes</taxon>
        <taxon>Anguillidae</taxon>
        <taxon>Anguilla</taxon>
    </lineage>
</organism>
<evidence type="ECO:0000313" key="1">
    <source>
        <dbReference type="EMBL" id="JAH13795.1"/>
    </source>
</evidence>
<reference evidence="1" key="2">
    <citation type="journal article" date="2015" name="Fish Shellfish Immunol.">
        <title>Early steps in the European eel (Anguilla anguilla)-Vibrio vulnificus interaction in the gills: Role of the RtxA13 toxin.</title>
        <authorList>
            <person name="Callol A."/>
            <person name="Pajuelo D."/>
            <person name="Ebbesson L."/>
            <person name="Teles M."/>
            <person name="MacKenzie S."/>
            <person name="Amaro C."/>
        </authorList>
    </citation>
    <scope>NUCLEOTIDE SEQUENCE</scope>
</reference>
<proteinExistence type="predicted"/>
<accession>A0A0E9QBV4</accession>